<feature type="compositionally biased region" description="Polar residues" evidence="1">
    <location>
        <begin position="126"/>
        <end position="143"/>
    </location>
</feature>
<dbReference type="EMBL" id="KN847044">
    <property type="protein sequence ID" value="KIW25493.1"/>
    <property type="molecule type" value="Genomic_DNA"/>
</dbReference>
<dbReference type="GeneID" id="27347853"/>
<keyword evidence="3" id="KW-1185">Reference proteome</keyword>
<accession>A0A0D2C2P6</accession>
<protein>
    <submittedName>
        <fullName evidence="2">Uncharacterized protein</fullName>
    </submittedName>
</protein>
<dbReference type="Proteomes" id="UP000054466">
    <property type="component" value="Unassembled WGS sequence"/>
</dbReference>
<proteinExistence type="predicted"/>
<gene>
    <name evidence="2" type="ORF">PV07_08659</name>
</gene>
<dbReference type="RefSeq" id="XP_016245709.1">
    <property type="nucleotide sequence ID" value="XM_016395853.1"/>
</dbReference>
<name>A0A0D2C2P6_9EURO</name>
<dbReference type="VEuPathDB" id="FungiDB:PV07_08659"/>
<feature type="region of interest" description="Disordered" evidence="1">
    <location>
        <begin position="126"/>
        <end position="148"/>
    </location>
</feature>
<evidence type="ECO:0000256" key="1">
    <source>
        <dbReference type="SAM" id="MobiDB-lite"/>
    </source>
</evidence>
<evidence type="ECO:0000313" key="2">
    <source>
        <dbReference type="EMBL" id="KIW25493.1"/>
    </source>
</evidence>
<dbReference type="HOGENOM" id="CLU_1288776_0_0_1"/>
<evidence type="ECO:0000313" key="3">
    <source>
        <dbReference type="Proteomes" id="UP000054466"/>
    </source>
</evidence>
<dbReference type="AlphaFoldDB" id="A0A0D2C2P6"/>
<sequence>MESSADRQAMLQLLVADMNQSHALPQPLATLKPSDFDRWEQENGWKRVEAAFDYLTFAWERLKPHETRQTHPKAKISLLLAYTTVLPGSRSIHTPGRQTSSYPATSTTISLFFRSKAFAVQFQMAATQPGQQPQTNGKSNMSVHGSRAPAKIHGAPAEIAVEHHSSQTDVEIDPESARWLTVSPYLEPEHLLDLTVTSFLRTGDSLDCSLVGVG</sequence>
<organism evidence="2 3">
    <name type="scientific">Cladophialophora immunda</name>
    <dbReference type="NCBI Taxonomy" id="569365"/>
    <lineage>
        <taxon>Eukaryota</taxon>
        <taxon>Fungi</taxon>
        <taxon>Dikarya</taxon>
        <taxon>Ascomycota</taxon>
        <taxon>Pezizomycotina</taxon>
        <taxon>Eurotiomycetes</taxon>
        <taxon>Chaetothyriomycetidae</taxon>
        <taxon>Chaetothyriales</taxon>
        <taxon>Herpotrichiellaceae</taxon>
        <taxon>Cladophialophora</taxon>
    </lineage>
</organism>
<reference evidence="2 3" key="1">
    <citation type="submission" date="2015-01" db="EMBL/GenBank/DDBJ databases">
        <title>The Genome Sequence of Cladophialophora immunda CBS83496.</title>
        <authorList>
            <consortium name="The Broad Institute Genomics Platform"/>
            <person name="Cuomo C."/>
            <person name="de Hoog S."/>
            <person name="Gorbushina A."/>
            <person name="Stielow B."/>
            <person name="Teixiera M."/>
            <person name="Abouelleil A."/>
            <person name="Chapman S.B."/>
            <person name="Priest M."/>
            <person name="Young S.K."/>
            <person name="Wortman J."/>
            <person name="Nusbaum C."/>
            <person name="Birren B."/>
        </authorList>
    </citation>
    <scope>NUCLEOTIDE SEQUENCE [LARGE SCALE GENOMIC DNA]</scope>
    <source>
        <strain evidence="2 3">CBS 83496</strain>
    </source>
</reference>
<dbReference type="OrthoDB" id="2140489at2759"/>